<reference evidence="3 4" key="1">
    <citation type="submission" date="2024-11" db="EMBL/GenBank/DDBJ databases">
        <authorList>
            <person name="Heng Y.C."/>
            <person name="Lim A.C.H."/>
            <person name="Lee J.K.Y."/>
            <person name="Kittelmann S."/>
        </authorList>
    </citation>
    <scope>NUCLEOTIDE SEQUENCE [LARGE SCALE GENOMIC DNA]</scope>
    <source>
        <strain evidence="3 4">WILCCON 0185</strain>
    </source>
</reference>
<sequence>MKKKYTAQISVALVCCILGFMLAYQFRILNKQSNIQNTTQSNTDLTVQIEQLNKQKDELQKNINDLQAKIKVYEDTAANRTQDSQTLLKDLENSRMLAGVTDVQGQGVVLYLNPNTTGLGTDLTADRITDKHLVYVVNELLAAGAEAISINDIRLTPRSGIRSASNYILVNEERISPLERITIKAIGDKNLLAGALAFPGVLSEFNSVATYKYEKQDNIIISKNKYTKSMKFDFAKPVKQ</sequence>
<organism evidence="3 4">
    <name type="scientific">Candidatus Clostridium stratigraminis</name>
    <dbReference type="NCBI Taxonomy" id="3381661"/>
    <lineage>
        <taxon>Bacteria</taxon>
        <taxon>Bacillati</taxon>
        <taxon>Bacillota</taxon>
        <taxon>Clostridia</taxon>
        <taxon>Eubacteriales</taxon>
        <taxon>Clostridiaceae</taxon>
        <taxon>Clostridium</taxon>
    </lineage>
</organism>
<keyword evidence="2" id="KW-0175">Coiled coil</keyword>
<dbReference type="EMBL" id="JBJHZZ010000003">
    <property type="protein sequence ID" value="MFL0246736.1"/>
    <property type="molecule type" value="Genomic_DNA"/>
</dbReference>
<feature type="coiled-coil region" evidence="2">
    <location>
        <begin position="35"/>
        <end position="83"/>
    </location>
</feature>
<evidence type="ECO:0000256" key="2">
    <source>
        <dbReference type="SAM" id="Coils"/>
    </source>
</evidence>
<comment type="similarity">
    <text evidence="1">Belongs to the UPF0749 family.</text>
</comment>
<evidence type="ECO:0000313" key="4">
    <source>
        <dbReference type="Proteomes" id="UP001623591"/>
    </source>
</evidence>
<keyword evidence="4" id="KW-1185">Reference proteome</keyword>
<comment type="caution">
    <text evidence="3">The sequence shown here is derived from an EMBL/GenBank/DDBJ whole genome shotgun (WGS) entry which is preliminary data.</text>
</comment>
<gene>
    <name evidence="3" type="ORF">ACJDUG_07115</name>
</gene>
<evidence type="ECO:0000313" key="3">
    <source>
        <dbReference type="EMBL" id="MFL0246736.1"/>
    </source>
</evidence>
<dbReference type="SUPFAM" id="SSF57997">
    <property type="entry name" value="Tropomyosin"/>
    <property type="match status" value="1"/>
</dbReference>
<dbReference type="Pfam" id="PF05949">
    <property type="entry name" value="DUF881"/>
    <property type="match status" value="1"/>
</dbReference>
<name>A0ABW8T359_9CLOT</name>
<evidence type="ECO:0000256" key="1">
    <source>
        <dbReference type="ARBA" id="ARBA00009108"/>
    </source>
</evidence>
<dbReference type="PANTHER" id="PTHR37313">
    <property type="entry name" value="UPF0749 PROTEIN RV1825"/>
    <property type="match status" value="1"/>
</dbReference>
<dbReference type="InterPro" id="IPR010273">
    <property type="entry name" value="DUF881"/>
</dbReference>
<proteinExistence type="inferred from homology"/>
<dbReference type="PANTHER" id="PTHR37313:SF2">
    <property type="entry name" value="UPF0749 PROTEIN YLXX"/>
    <property type="match status" value="1"/>
</dbReference>
<accession>A0ABW8T359</accession>
<dbReference type="RefSeq" id="WP_406769205.1">
    <property type="nucleotide sequence ID" value="NZ_JBJHZZ010000003.1"/>
</dbReference>
<protein>
    <submittedName>
        <fullName evidence="3">DUF881 domain-containing protein</fullName>
    </submittedName>
</protein>
<dbReference type="Proteomes" id="UP001623591">
    <property type="component" value="Unassembled WGS sequence"/>
</dbReference>
<dbReference type="Gene3D" id="3.30.70.1880">
    <property type="entry name" value="Protein of unknown function DUF881"/>
    <property type="match status" value="1"/>
</dbReference>